<evidence type="ECO:0000313" key="2">
    <source>
        <dbReference type="Proteomes" id="UP000652761"/>
    </source>
</evidence>
<dbReference type="Proteomes" id="UP000652761">
    <property type="component" value="Unassembled WGS sequence"/>
</dbReference>
<feature type="non-terminal residue" evidence="1">
    <location>
        <position position="206"/>
    </location>
</feature>
<protein>
    <submittedName>
        <fullName evidence="1">Uncharacterized protein</fullName>
    </submittedName>
</protein>
<proteinExistence type="predicted"/>
<organism evidence="1 2">
    <name type="scientific">Colocasia esculenta</name>
    <name type="common">Wild taro</name>
    <name type="synonym">Arum esculentum</name>
    <dbReference type="NCBI Taxonomy" id="4460"/>
    <lineage>
        <taxon>Eukaryota</taxon>
        <taxon>Viridiplantae</taxon>
        <taxon>Streptophyta</taxon>
        <taxon>Embryophyta</taxon>
        <taxon>Tracheophyta</taxon>
        <taxon>Spermatophyta</taxon>
        <taxon>Magnoliopsida</taxon>
        <taxon>Liliopsida</taxon>
        <taxon>Araceae</taxon>
        <taxon>Aroideae</taxon>
        <taxon>Colocasieae</taxon>
        <taxon>Colocasia</taxon>
    </lineage>
</organism>
<reference evidence="1" key="1">
    <citation type="submission" date="2017-07" db="EMBL/GenBank/DDBJ databases">
        <title>Taro Niue Genome Assembly and Annotation.</title>
        <authorList>
            <person name="Atibalentja N."/>
            <person name="Keating K."/>
            <person name="Fields C.J."/>
        </authorList>
    </citation>
    <scope>NUCLEOTIDE SEQUENCE</scope>
    <source>
        <strain evidence="1">Niue_2</strain>
        <tissue evidence="1">Leaf</tissue>
    </source>
</reference>
<dbReference type="EMBL" id="NMUH01000166">
    <property type="protein sequence ID" value="MQL73428.1"/>
    <property type="molecule type" value="Genomic_DNA"/>
</dbReference>
<accession>A0A843TP64</accession>
<sequence length="206" mass="21651">LRVLSGCLVQTPDCCFCNLFHGAVCGGTGVCFPNFVLCPGSKVVLLVALDLVEVRGSHPGGETSVSRGCSVSLVVTPGCSFPTSWRSGMLVRAEGYFRIVFDSAGSAGVVSGPTLVVGHGVTLFCCFVVLCSRQGLAITGVRFQMVEVEVCTLCVASSVSCPWVAARPSRSLAGSGDRVVTISHVVMKNQWSQIVQGKSDEHLSYE</sequence>
<comment type="caution">
    <text evidence="1">The sequence shown here is derived from an EMBL/GenBank/DDBJ whole genome shotgun (WGS) entry which is preliminary data.</text>
</comment>
<evidence type="ECO:0000313" key="1">
    <source>
        <dbReference type="EMBL" id="MQL73428.1"/>
    </source>
</evidence>
<gene>
    <name evidence="1" type="ORF">Taro_005776</name>
</gene>
<keyword evidence="2" id="KW-1185">Reference proteome</keyword>
<name>A0A843TP64_COLES</name>
<dbReference type="AlphaFoldDB" id="A0A843TP64"/>